<keyword evidence="2" id="KW-1185">Reference proteome</keyword>
<protein>
    <submittedName>
        <fullName evidence="1">LAAC</fullName>
    </submittedName>
</protein>
<dbReference type="HOGENOM" id="CLU_1275582_0_0_9"/>
<dbReference type="Pfam" id="PF13376">
    <property type="entry name" value="OmdA"/>
    <property type="match status" value="1"/>
</dbReference>
<gene>
    <name evidence="1" type="ORF">PGRAT_31970</name>
</gene>
<dbReference type="eggNOG" id="COG4430">
    <property type="taxonomic scope" value="Bacteria"/>
</dbReference>
<dbReference type="OrthoDB" id="2452521at2"/>
<proteinExistence type="predicted"/>
<accession>A0A089MCY3</accession>
<dbReference type="STRING" id="189425.PGRAT_31970"/>
<sequence length="223" mass="25490">MAKTIVEKLNLHKFKRVAVLYRPEDEHSLSGLGDHVTELTDSQYDLIFAYVLNMKSLQDLVNQVIDHNYLNKGGYLYAAYPKKGNKVYSTYIHRDSLFEGVGAGEDGYIGSSSLKFARMVGLNDVFTVVGFKEEARKKKDTSSKPSQRVDDYTSMIPAVEKELQDSPEALALYQSLTPGYRKDWARYVYSAVQEETRAKRRAEMKKILGEGYKSVDMYRRDKP</sequence>
<dbReference type="EMBL" id="CP009287">
    <property type="protein sequence ID" value="AIQ71691.1"/>
    <property type="molecule type" value="Genomic_DNA"/>
</dbReference>
<reference evidence="1 2" key="1">
    <citation type="submission" date="2014-08" db="EMBL/GenBank/DDBJ databases">
        <title>Comparative genomics of the Paenibacillus odorifer group.</title>
        <authorList>
            <person name="den Bakker H.C."/>
            <person name="Tsai Y.-C."/>
            <person name="Martin N."/>
            <person name="Korlach J."/>
            <person name="Wiedmann M."/>
        </authorList>
    </citation>
    <scope>NUCLEOTIDE SEQUENCE [LARGE SCALE GENOMIC DNA]</scope>
    <source>
        <strain evidence="1 2">DSM 15220</strain>
    </source>
</reference>
<name>A0A089MCY3_9BACL</name>
<evidence type="ECO:0000313" key="1">
    <source>
        <dbReference type="EMBL" id="AIQ71691.1"/>
    </source>
</evidence>
<dbReference type="AlphaFoldDB" id="A0A089MCY3"/>
<dbReference type="KEGG" id="pgm:PGRAT_31970"/>
<organism evidence="1 2">
    <name type="scientific">Paenibacillus graminis</name>
    <dbReference type="NCBI Taxonomy" id="189425"/>
    <lineage>
        <taxon>Bacteria</taxon>
        <taxon>Bacillati</taxon>
        <taxon>Bacillota</taxon>
        <taxon>Bacilli</taxon>
        <taxon>Bacillales</taxon>
        <taxon>Paenibacillaceae</taxon>
        <taxon>Paenibacillus</taxon>
    </lineage>
</organism>
<dbReference type="Proteomes" id="UP000029500">
    <property type="component" value="Chromosome"/>
</dbReference>
<evidence type="ECO:0000313" key="2">
    <source>
        <dbReference type="Proteomes" id="UP000029500"/>
    </source>
</evidence>